<name>A0ABN9R4I9_9DINO</name>
<dbReference type="SMART" id="SM00516">
    <property type="entry name" value="SEC14"/>
    <property type="match status" value="1"/>
</dbReference>
<dbReference type="EMBL" id="CAUYUJ010005014">
    <property type="protein sequence ID" value="CAK0811938.1"/>
    <property type="molecule type" value="Genomic_DNA"/>
</dbReference>
<feature type="region of interest" description="Disordered" evidence="1">
    <location>
        <begin position="234"/>
        <end position="253"/>
    </location>
</feature>
<dbReference type="PROSITE" id="PS50191">
    <property type="entry name" value="CRAL_TRIO"/>
    <property type="match status" value="1"/>
</dbReference>
<dbReference type="Gene3D" id="3.40.525.10">
    <property type="entry name" value="CRAL-TRIO lipid binding domain"/>
    <property type="match status" value="1"/>
</dbReference>
<feature type="region of interest" description="Disordered" evidence="1">
    <location>
        <begin position="1"/>
        <end position="33"/>
    </location>
</feature>
<dbReference type="Proteomes" id="UP001189429">
    <property type="component" value="Unassembled WGS sequence"/>
</dbReference>
<evidence type="ECO:0000256" key="1">
    <source>
        <dbReference type="SAM" id="MobiDB-lite"/>
    </source>
</evidence>
<dbReference type="Gene3D" id="3.30.540.10">
    <property type="entry name" value="Fructose-1,6-Bisphosphatase, subunit A, domain 1"/>
    <property type="match status" value="1"/>
</dbReference>
<dbReference type="InterPro" id="IPR001251">
    <property type="entry name" value="CRAL-TRIO_dom"/>
</dbReference>
<evidence type="ECO:0000259" key="2">
    <source>
        <dbReference type="PROSITE" id="PS50191"/>
    </source>
</evidence>
<dbReference type="SMART" id="SM01100">
    <property type="entry name" value="CRAL_TRIO_N"/>
    <property type="match status" value="1"/>
</dbReference>
<dbReference type="CDD" id="cd00170">
    <property type="entry name" value="SEC14"/>
    <property type="match status" value="1"/>
</dbReference>
<dbReference type="PANTHER" id="PTHR45657">
    <property type="entry name" value="CRAL-TRIO DOMAIN-CONTAINING PROTEIN YKL091C-RELATED"/>
    <property type="match status" value="1"/>
</dbReference>
<dbReference type="InterPro" id="IPR051026">
    <property type="entry name" value="PI/PC_transfer"/>
</dbReference>
<protein>
    <recommendedName>
        <fullName evidence="2">CRAL-TRIO domain-containing protein</fullName>
    </recommendedName>
</protein>
<feature type="region of interest" description="Disordered" evidence="1">
    <location>
        <begin position="309"/>
        <end position="339"/>
    </location>
</feature>
<evidence type="ECO:0000313" key="4">
    <source>
        <dbReference type="Proteomes" id="UP001189429"/>
    </source>
</evidence>
<dbReference type="SUPFAM" id="SSF56655">
    <property type="entry name" value="Carbohydrate phosphatase"/>
    <property type="match status" value="1"/>
</dbReference>
<dbReference type="InterPro" id="IPR011074">
    <property type="entry name" value="CRAL/TRIO_N_dom"/>
</dbReference>
<dbReference type="PANTHER" id="PTHR45657:SF1">
    <property type="entry name" value="CRAL-TRIO DOMAIN-CONTAINING PROTEIN YKL091C-RELATED"/>
    <property type="match status" value="1"/>
</dbReference>
<proteinExistence type="predicted"/>
<feature type="region of interest" description="Disordered" evidence="1">
    <location>
        <begin position="506"/>
        <end position="532"/>
    </location>
</feature>
<feature type="region of interest" description="Disordered" evidence="1">
    <location>
        <begin position="1384"/>
        <end position="1409"/>
    </location>
</feature>
<reference evidence="3" key="1">
    <citation type="submission" date="2023-10" db="EMBL/GenBank/DDBJ databases">
        <authorList>
            <person name="Chen Y."/>
            <person name="Shah S."/>
            <person name="Dougan E. K."/>
            <person name="Thang M."/>
            <person name="Chan C."/>
        </authorList>
    </citation>
    <scope>NUCLEOTIDE SEQUENCE [LARGE SCALE GENOMIC DNA]</scope>
</reference>
<gene>
    <name evidence="3" type="ORF">PCOR1329_LOCUS16385</name>
</gene>
<dbReference type="Pfam" id="PF03765">
    <property type="entry name" value="CRAL_TRIO_N"/>
    <property type="match status" value="1"/>
</dbReference>
<dbReference type="Pfam" id="PF00650">
    <property type="entry name" value="CRAL_TRIO"/>
    <property type="match status" value="1"/>
</dbReference>
<feature type="compositionally biased region" description="Low complexity" evidence="1">
    <location>
        <begin position="19"/>
        <end position="33"/>
    </location>
</feature>
<dbReference type="InterPro" id="IPR036865">
    <property type="entry name" value="CRAL-TRIO_dom_sf"/>
</dbReference>
<dbReference type="InterPro" id="IPR036273">
    <property type="entry name" value="CRAL/TRIO_N_dom_sf"/>
</dbReference>
<dbReference type="SUPFAM" id="SSF52087">
    <property type="entry name" value="CRAL/TRIO domain"/>
    <property type="match status" value="1"/>
</dbReference>
<keyword evidence="4" id="KW-1185">Reference proteome</keyword>
<evidence type="ECO:0000313" key="3">
    <source>
        <dbReference type="EMBL" id="CAK0811938.1"/>
    </source>
</evidence>
<dbReference type="SUPFAM" id="SSF46938">
    <property type="entry name" value="CRAL/TRIO N-terminal domain"/>
    <property type="match status" value="1"/>
</dbReference>
<sequence length="1409" mass="150873">MRLQTSTAPRETTRRRPTEAGAAPAGEAEAAPGLPSLGSALHLAGGCRPCAFAAQGACKSGALCRQRPLAAWRPGPRALAMDAPRVLELNLLLSACAHLARRAGEVMREVRAEGQLGAHNKKLEGDERDAQAMDPAEVLTIADTRSQDVIVSSLRDMFPGIRIVGEEDEASGGKEARTRLSEVPPLPRMEVPEAPRPPLIVDQEKARTSELIGMAADATCLTCPGRRRAAAAAGSQARAAETPRAAPAAAGGLPAEQRARLADFRALLGPGGAEADEQLLLRFLRARRWDLAAAKEQFEAAQRWRAESGADRLRRRASGPSGAEVARAAARDPRLSSGGVERFPEQRLVERHDKESVWRRLSPVAYFGHDREAIVDGFVRLQEVQAARMAEASALLGRPVTSQVIIMDLAGMAWKPHPRSLAVFLTLGMHFFVNTPWVFTAVWRALRPALDPTTVSKMHILGSDFRAELLRHIDPGQLPRELGGTNDFDVLWSPMGSSELEELLGRHRQEPTAAHPPETANDQPAHPAGTRFRAPEGWGVFQAIAKSFTYDDTCLWVDPLDGTIEVAHIGSSAARRVRRARAAAAADGAVRLARDLSAHRAERLRIAEEALGAIAGGDGNLANRAQPFAPTAGLHAQTEGIAPRCWDAPAAADRDGACRRAPGPPRGMTALAEGAAAVEAEVSIYINEWLVELQRWTASTASYAPLARSRGRFESILKRTAELERITRACNELAAAVLERVASVTWPRLAAAGVAAASVWIPAPPRAAPRGARIGQLRELWAGVSRDAASAQRPARAHAGATQPEPARWNLASTGAMDQDYDRFDLVVAKLMIPHIVPGVAQAQERHWGGAWADLFGHAWAELFARIGAQAHRLPAAPVDVFRVELSDAKAGAQLSARMPAAAGTRSEQAAAEVPRCARPPATPGPAQLVQARHQLSCRGAAGVCTKCTASASSEAALARLEHTQPVRPRAYGALVARARALRLGSERPRRAGPAGRRRASAHMGRGRPSAAERGAGAAAGASGSGRGGTVACGECGRVLPRSAFSRAALAADGGSCRDCQHHFCGGCNQWLPPSRFDAEALRHQRPARARWGAAPPGQACASWCASCGENAQVDRLLNTPKDEVTHFGAWGAVQLQREADHAFLLVCCRRGICERVVLEKILAFARVPFVMTSGGVHYCELCDEAFDEVTAARQYHMRVPSARAQWDGCPGPRLHFHVGQVCDTAALQRSDNGAWFFKTMARVRPPKPGGGEAAATVAAEGQSKFEVRWAPLAATAEALGPSPVVEHLASQRHCSNHRRVSSGEVRLVGRAAMELARRLEEPPGTSLSRFRDGLGLRGRFCAPADVGRARLLERVGGRQRAKLSLGADSTWVSPELLLEAEEAAGVKQQRAPRQQRQQARRSSQGTAA</sequence>
<feature type="domain" description="CRAL-TRIO" evidence="2">
    <location>
        <begin position="427"/>
        <end position="490"/>
    </location>
</feature>
<organism evidence="3 4">
    <name type="scientific">Prorocentrum cordatum</name>
    <dbReference type="NCBI Taxonomy" id="2364126"/>
    <lineage>
        <taxon>Eukaryota</taxon>
        <taxon>Sar</taxon>
        <taxon>Alveolata</taxon>
        <taxon>Dinophyceae</taxon>
        <taxon>Prorocentrales</taxon>
        <taxon>Prorocentraceae</taxon>
        <taxon>Prorocentrum</taxon>
    </lineage>
</organism>
<comment type="caution">
    <text evidence="3">The sequence shown here is derived from an EMBL/GenBank/DDBJ whole genome shotgun (WGS) entry which is preliminary data.</text>
</comment>
<feature type="compositionally biased region" description="Low complexity" evidence="1">
    <location>
        <begin position="1007"/>
        <end position="1022"/>
    </location>
</feature>
<feature type="compositionally biased region" description="Low complexity" evidence="1">
    <location>
        <begin position="1389"/>
        <end position="1409"/>
    </location>
</feature>
<accession>A0ABN9R4I9</accession>
<feature type="region of interest" description="Disordered" evidence="1">
    <location>
        <begin position="985"/>
        <end position="1030"/>
    </location>
</feature>